<evidence type="ECO:0000259" key="5">
    <source>
        <dbReference type="PROSITE" id="PS50893"/>
    </source>
</evidence>
<organism evidence="6 7">
    <name type="scientific">Trueperella pyogenes</name>
    <dbReference type="NCBI Taxonomy" id="1661"/>
    <lineage>
        <taxon>Bacteria</taxon>
        <taxon>Bacillati</taxon>
        <taxon>Actinomycetota</taxon>
        <taxon>Actinomycetes</taxon>
        <taxon>Actinomycetales</taxon>
        <taxon>Actinomycetaceae</taxon>
        <taxon>Trueperella</taxon>
    </lineage>
</organism>
<evidence type="ECO:0000256" key="1">
    <source>
        <dbReference type="ARBA" id="ARBA00005417"/>
    </source>
</evidence>
<comment type="similarity">
    <text evidence="1">Belongs to the ABC transporter superfamily.</text>
</comment>
<reference evidence="6 7" key="1">
    <citation type="submission" date="2024-01" db="EMBL/GenBank/DDBJ databases">
        <title>Genomic analysis and antimicrobial resistance profiles of Trueperella pyogenes isolated from domestic and wild animals.</title>
        <authorList>
            <person name="Magossi G."/>
            <person name="Gzyl K.E."/>
            <person name="Holman D.B."/>
            <person name="Amat S."/>
        </authorList>
    </citation>
    <scope>NUCLEOTIDE SEQUENCE [LARGE SCALE GENOMIC DNA]</scope>
    <source>
        <strain evidence="6 7">1494</strain>
    </source>
</reference>
<dbReference type="SMART" id="SM00382">
    <property type="entry name" value="AAA"/>
    <property type="match status" value="1"/>
</dbReference>
<evidence type="ECO:0000256" key="4">
    <source>
        <dbReference type="ARBA" id="ARBA00022840"/>
    </source>
</evidence>
<protein>
    <submittedName>
        <fullName evidence="6">ABC transporter ATP-binding protein</fullName>
    </submittedName>
</protein>
<dbReference type="GO" id="GO:0005524">
    <property type="term" value="F:ATP binding"/>
    <property type="evidence" value="ECO:0007669"/>
    <property type="project" value="UniProtKB-KW"/>
</dbReference>
<dbReference type="PROSITE" id="PS50893">
    <property type="entry name" value="ABC_TRANSPORTER_2"/>
    <property type="match status" value="1"/>
</dbReference>
<dbReference type="InterPro" id="IPR003439">
    <property type="entry name" value="ABC_transporter-like_ATP-bd"/>
</dbReference>
<feature type="domain" description="ABC transporter" evidence="5">
    <location>
        <begin position="3"/>
        <end position="236"/>
    </location>
</feature>
<evidence type="ECO:0000313" key="7">
    <source>
        <dbReference type="Proteomes" id="UP001555100"/>
    </source>
</evidence>
<sequence length="315" mass="33920">MVLDAENVTRFFKKGQVQALNGVSLSIRSSQVHALLGPNGAGKTTLIKICSALLLPTSGDVCIGGVDAIRHPYKARKMLGIVLGGELGFYPRANARDNLAFFADIQGVPGRLRDSRVEEVLAQVGLLEAAERKVGTYSRGMIQRLHIARALTHKPSVLLLDEPTNGLDPDIAYSVRGLIRALADDGVGILLTSHQLGEVEELAGTISVIQQGRITMTGDVSQIAERGGVGAVSVFTVNPQDKQLAETTALRLTGVARVETRAHASKWRVSIFWPSAPTQQTLRTLAEDLGEYADTLYTRQATLEEAYLSILNEAV</sequence>
<accession>A0ABV3N8M1</accession>
<comment type="caution">
    <text evidence="6">The sequence shown here is derived from an EMBL/GenBank/DDBJ whole genome shotgun (WGS) entry which is preliminary data.</text>
</comment>
<dbReference type="EMBL" id="JBAGNM010000001">
    <property type="protein sequence ID" value="MEW6953556.1"/>
    <property type="molecule type" value="Genomic_DNA"/>
</dbReference>
<dbReference type="PANTHER" id="PTHR43335:SF2">
    <property type="entry name" value="ABC TRANSPORTER, ATP-BINDING PROTEIN"/>
    <property type="match status" value="1"/>
</dbReference>
<name>A0ABV3N8M1_9ACTO</name>
<dbReference type="Gene3D" id="3.40.50.300">
    <property type="entry name" value="P-loop containing nucleotide triphosphate hydrolases"/>
    <property type="match status" value="1"/>
</dbReference>
<dbReference type="SUPFAM" id="SSF52540">
    <property type="entry name" value="P-loop containing nucleoside triphosphate hydrolases"/>
    <property type="match status" value="1"/>
</dbReference>
<gene>
    <name evidence="6" type="ORF">V3M73_00760</name>
</gene>
<evidence type="ECO:0000256" key="2">
    <source>
        <dbReference type="ARBA" id="ARBA00022448"/>
    </source>
</evidence>
<keyword evidence="2" id="KW-0813">Transport</keyword>
<keyword evidence="3" id="KW-0547">Nucleotide-binding</keyword>
<dbReference type="InterPro" id="IPR027417">
    <property type="entry name" value="P-loop_NTPase"/>
</dbReference>
<proteinExistence type="inferred from homology"/>
<dbReference type="PANTHER" id="PTHR43335">
    <property type="entry name" value="ABC TRANSPORTER, ATP-BINDING PROTEIN"/>
    <property type="match status" value="1"/>
</dbReference>
<dbReference type="Pfam" id="PF00005">
    <property type="entry name" value="ABC_tran"/>
    <property type="match status" value="1"/>
</dbReference>
<keyword evidence="7" id="KW-1185">Reference proteome</keyword>
<evidence type="ECO:0000256" key="3">
    <source>
        <dbReference type="ARBA" id="ARBA00022741"/>
    </source>
</evidence>
<dbReference type="Proteomes" id="UP001555100">
    <property type="component" value="Unassembled WGS sequence"/>
</dbReference>
<evidence type="ECO:0000313" key="6">
    <source>
        <dbReference type="EMBL" id="MEW6953556.1"/>
    </source>
</evidence>
<keyword evidence="4 6" id="KW-0067">ATP-binding</keyword>
<dbReference type="InterPro" id="IPR003593">
    <property type="entry name" value="AAA+_ATPase"/>
</dbReference>
<dbReference type="RefSeq" id="WP_367245805.1">
    <property type="nucleotide sequence ID" value="NZ_JBAGNM010000001.1"/>
</dbReference>